<sequence>MSQEPCAESTLSSPIVRKRTDQKRRSAIPSCAIRSAGVEVNATDRQRLYGLIREAARQSTKHNVSAQRAPHNGVYARHSRRGKHTHMINNSCGEETGGKGERRGWLTDRHTQDDAGPQQVHIPGGGGSGAGHREPERPVL</sequence>
<evidence type="ECO:0000313" key="3">
    <source>
        <dbReference type="Proteomes" id="UP000824540"/>
    </source>
</evidence>
<feature type="compositionally biased region" description="Basic and acidic residues" evidence="1">
    <location>
        <begin position="96"/>
        <end position="113"/>
    </location>
</feature>
<feature type="compositionally biased region" description="Basic residues" evidence="1">
    <location>
        <begin position="16"/>
        <end position="26"/>
    </location>
</feature>
<reference evidence="2" key="1">
    <citation type="thesis" date="2021" institute="BYU ScholarsArchive" country="Provo, UT, USA">
        <title>Applications of and Algorithms for Genome Assembly and Genomic Analyses with an Emphasis on Marine Teleosts.</title>
        <authorList>
            <person name="Pickett B.D."/>
        </authorList>
    </citation>
    <scope>NUCLEOTIDE SEQUENCE</scope>
    <source>
        <strain evidence="2">HI-2016</strain>
    </source>
</reference>
<evidence type="ECO:0000313" key="2">
    <source>
        <dbReference type="EMBL" id="KAG9330153.1"/>
    </source>
</evidence>
<accession>A0A8T2MRC6</accession>
<keyword evidence="3" id="KW-1185">Reference proteome</keyword>
<protein>
    <submittedName>
        <fullName evidence="2">Uncharacterized protein</fullName>
    </submittedName>
</protein>
<organism evidence="2 3">
    <name type="scientific">Albula glossodonta</name>
    <name type="common">roundjaw bonefish</name>
    <dbReference type="NCBI Taxonomy" id="121402"/>
    <lineage>
        <taxon>Eukaryota</taxon>
        <taxon>Metazoa</taxon>
        <taxon>Chordata</taxon>
        <taxon>Craniata</taxon>
        <taxon>Vertebrata</taxon>
        <taxon>Euteleostomi</taxon>
        <taxon>Actinopterygii</taxon>
        <taxon>Neopterygii</taxon>
        <taxon>Teleostei</taxon>
        <taxon>Albuliformes</taxon>
        <taxon>Albulidae</taxon>
        <taxon>Albula</taxon>
    </lineage>
</organism>
<dbReference type="EMBL" id="JAFBMS010000726">
    <property type="protein sequence ID" value="KAG9330153.1"/>
    <property type="molecule type" value="Genomic_DNA"/>
</dbReference>
<dbReference type="Proteomes" id="UP000824540">
    <property type="component" value="Unassembled WGS sequence"/>
</dbReference>
<feature type="compositionally biased region" description="Basic residues" evidence="1">
    <location>
        <begin position="77"/>
        <end position="86"/>
    </location>
</feature>
<comment type="caution">
    <text evidence="2">The sequence shown here is derived from an EMBL/GenBank/DDBJ whole genome shotgun (WGS) entry which is preliminary data.</text>
</comment>
<gene>
    <name evidence="2" type="ORF">JZ751_027123</name>
</gene>
<feature type="region of interest" description="Disordered" evidence="1">
    <location>
        <begin position="58"/>
        <end position="140"/>
    </location>
</feature>
<name>A0A8T2MRC6_9TELE</name>
<evidence type="ECO:0000256" key="1">
    <source>
        <dbReference type="SAM" id="MobiDB-lite"/>
    </source>
</evidence>
<proteinExistence type="predicted"/>
<dbReference type="AlphaFoldDB" id="A0A8T2MRC6"/>
<feature type="compositionally biased region" description="Basic and acidic residues" evidence="1">
    <location>
        <begin position="131"/>
        <end position="140"/>
    </location>
</feature>
<feature type="compositionally biased region" description="Polar residues" evidence="1">
    <location>
        <begin position="1"/>
        <end position="13"/>
    </location>
</feature>
<feature type="region of interest" description="Disordered" evidence="1">
    <location>
        <begin position="1"/>
        <end position="28"/>
    </location>
</feature>